<evidence type="ECO:0000256" key="4">
    <source>
        <dbReference type="ARBA" id="ARBA00022806"/>
    </source>
</evidence>
<dbReference type="RefSeq" id="WP_158345247.1">
    <property type="nucleotide sequence ID" value="NZ_AP019379.1"/>
</dbReference>
<keyword evidence="5 10" id="KW-0067">ATP-binding</keyword>
<dbReference type="PANTHER" id="PTHR11070">
    <property type="entry name" value="UVRD / RECB / PCRA DNA HELICASE FAMILY MEMBER"/>
    <property type="match status" value="1"/>
</dbReference>
<evidence type="ECO:0000256" key="7">
    <source>
        <dbReference type="ARBA" id="ARBA00034617"/>
    </source>
</evidence>
<dbReference type="Proteomes" id="UP000317544">
    <property type="component" value="Chromosome"/>
</dbReference>
<evidence type="ECO:0000259" key="11">
    <source>
        <dbReference type="PROSITE" id="PS51198"/>
    </source>
</evidence>
<evidence type="ECO:0000313" key="13">
    <source>
        <dbReference type="EMBL" id="BBI01443.1"/>
    </source>
</evidence>
<accession>A0A455TAS8</accession>
<dbReference type="OrthoDB" id="9806690at2"/>
<dbReference type="Pfam" id="PF00580">
    <property type="entry name" value="UvrD-helicase"/>
    <property type="match status" value="1"/>
</dbReference>
<dbReference type="PROSITE" id="PS51198">
    <property type="entry name" value="UVRD_HELICASE_ATP_BIND"/>
    <property type="match status" value="1"/>
</dbReference>
<evidence type="ECO:0000256" key="1">
    <source>
        <dbReference type="ARBA" id="ARBA00009922"/>
    </source>
</evidence>
<dbReference type="Gene3D" id="3.40.50.300">
    <property type="entry name" value="P-loop containing nucleotide triphosphate hydrolases"/>
    <property type="match status" value="2"/>
</dbReference>
<dbReference type="InterPro" id="IPR014016">
    <property type="entry name" value="UvrD-like_ATP-bd"/>
</dbReference>
<evidence type="ECO:0000259" key="12">
    <source>
        <dbReference type="PROSITE" id="PS51217"/>
    </source>
</evidence>
<evidence type="ECO:0000256" key="10">
    <source>
        <dbReference type="PROSITE-ProRule" id="PRU00560"/>
    </source>
</evidence>
<evidence type="ECO:0000256" key="2">
    <source>
        <dbReference type="ARBA" id="ARBA00022741"/>
    </source>
</evidence>
<dbReference type="PANTHER" id="PTHR11070:SF64">
    <property type="entry name" value="ATP-DEPENDENT DNA HELICASE REP"/>
    <property type="match status" value="1"/>
</dbReference>
<evidence type="ECO:0000256" key="3">
    <source>
        <dbReference type="ARBA" id="ARBA00022801"/>
    </source>
</evidence>
<evidence type="ECO:0000313" key="14">
    <source>
        <dbReference type="Proteomes" id="UP000317544"/>
    </source>
</evidence>
<gene>
    <name evidence="13" type="primary">rep</name>
    <name evidence="13" type="ORF">BUCNMO_441</name>
</gene>
<dbReference type="GO" id="GO:0005524">
    <property type="term" value="F:ATP binding"/>
    <property type="evidence" value="ECO:0007669"/>
    <property type="project" value="UniProtKB-UniRule"/>
</dbReference>
<comment type="catalytic activity">
    <reaction evidence="9">
        <text>ATP + H2O = ADP + phosphate + H(+)</text>
        <dbReference type="Rhea" id="RHEA:13065"/>
        <dbReference type="ChEBI" id="CHEBI:15377"/>
        <dbReference type="ChEBI" id="CHEBI:15378"/>
        <dbReference type="ChEBI" id="CHEBI:30616"/>
        <dbReference type="ChEBI" id="CHEBI:43474"/>
        <dbReference type="ChEBI" id="CHEBI:456216"/>
        <dbReference type="EC" id="5.6.2.4"/>
    </reaction>
</comment>
<name>A0A455TAS8_9GAMM</name>
<evidence type="ECO:0000256" key="8">
    <source>
        <dbReference type="ARBA" id="ARBA00034808"/>
    </source>
</evidence>
<sequence>MYLNITQKKIIKYSHGPCLVLAGAGSGKTRVVISKIIYLINVCKVKSENIVAITFTNKSAQEMQLQLIKHFKNCNNKIKVNISTFHSFGLRIIKSELFHLNLKANFSLLNQEDKLFLLKTFTKSVFKKNNDLLLKLSSKISYWKNKLIDPLNAKLKSITNLDKTFAMYYDLYQFHLNNFNKLDLDDLIFIPTLLLKNNASARLRWQKKVDYLLVDEYQDTNVIQYNLIKMLNPKNFTLVGDDDQSIYSWRGAEPKNLLFLKIDYPHLKIFKLEQNYRSSGRILKASNKLIANNLHIYKKSLITQLKYGSKIKILQNINEEYEAKNIAKEIVSHYKKFNTQFSDYAVLYRSNQQSKILESIFIKNHIPYNINNRTQFLKFFEIKILMNYLKFILNPNDNFYFLKVINVPGRKIGISTIKKLKSWAIKNNISLYKTCYNDNLEKILSKNKVKSLKKFIKWIKESIVLSDVQPMQIISHIIKNINYKNWLKESSKDLVEFKKNVKNISIFVNLINELLIGNSQHPQMTLSEIVSYLTLYEDVNVNRRSHLKGVFLMTLHASKGLEFPFVFIAGLEEGILPHYSSISQNNIEEERRLMYVGMTRAKKELTLTFANKRSNYGLTTLSKYSRFLLELPQEDLVWINQKNNFNSNILLNNSINRIKFLKKMLKLSK</sequence>
<dbReference type="GO" id="GO:0000725">
    <property type="term" value="P:recombinational repair"/>
    <property type="evidence" value="ECO:0007669"/>
    <property type="project" value="TreeGrafter"/>
</dbReference>
<comment type="catalytic activity">
    <reaction evidence="7">
        <text>Couples ATP hydrolysis with the unwinding of duplex DNA by translocating in the 3'-5' direction.</text>
        <dbReference type="EC" id="5.6.2.4"/>
    </reaction>
</comment>
<dbReference type="CDD" id="cd18807">
    <property type="entry name" value="SF1_C_UvrD"/>
    <property type="match status" value="1"/>
</dbReference>
<dbReference type="PROSITE" id="PS51217">
    <property type="entry name" value="UVRD_HELICASE_CTER"/>
    <property type="match status" value="1"/>
</dbReference>
<evidence type="ECO:0000256" key="6">
    <source>
        <dbReference type="ARBA" id="ARBA00023235"/>
    </source>
</evidence>
<dbReference type="Pfam" id="PF13361">
    <property type="entry name" value="UvrD_C"/>
    <property type="match status" value="1"/>
</dbReference>
<keyword evidence="2 10" id="KW-0547">Nucleotide-binding</keyword>
<dbReference type="AlphaFoldDB" id="A0A455TAS8"/>
<dbReference type="GO" id="GO:0005829">
    <property type="term" value="C:cytosol"/>
    <property type="evidence" value="ECO:0007669"/>
    <property type="project" value="TreeGrafter"/>
</dbReference>
<keyword evidence="3 10" id="KW-0378">Hydrolase</keyword>
<keyword evidence="14" id="KW-1185">Reference proteome</keyword>
<dbReference type="EC" id="5.6.2.4" evidence="8"/>
<feature type="binding site" evidence="10">
    <location>
        <begin position="22"/>
        <end position="29"/>
    </location>
    <ligand>
        <name>ATP</name>
        <dbReference type="ChEBI" id="CHEBI:30616"/>
    </ligand>
</feature>
<dbReference type="InterPro" id="IPR027417">
    <property type="entry name" value="P-loop_NTPase"/>
</dbReference>
<evidence type="ECO:0000256" key="5">
    <source>
        <dbReference type="ARBA" id="ARBA00022840"/>
    </source>
</evidence>
<dbReference type="SUPFAM" id="SSF52540">
    <property type="entry name" value="P-loop containing nucleoside triphosphate hydrolases"/>
    <property type="match status" value="1"/>
</dbReference>
<dbReference type="EMBL" id="AP019379">
    <property type="protein sequence ID" value="BBI01443.1"/>
    <property type="molecule type" value="Genomic_DNA"/>
</dbReference>
<feature type="domain" description="UvrD-like helicase C-terminal" evidence="12">
    <location>
        <begin position="280"/>
        <end position="560"/>
    </location>
</feature>
<keyword evidence="6" id="KW-0413">Isomerase</keyword>
<dbReference type="InterPro" id="IPR014017">
    <property type="entry name" value="DNA_helicase_UvrD-like_C"/>
</dbReference>
<dbReference type="CDD" id="cd17932">
    <property type="entry name" value="DEXQc_UvrD"/>
    <property type="match status" value="1"/>
</dbReference>
<dbReference type="Gene3D" id="1.10.10.160">
    <property type="match status" value="1"/>
</dbReference>
<protein>
    <recommendedName>
        <fullName evidence="8">DNA 3'-5' helicase</fullName>
        <ecNumber evidence="8">5.6.2.4</ecNumber>
    </recommendedName>
</protein>
<organism evidence="13 14">
    <name type="scientific">Buchnera aphidicola</name>
    <name type="common">Nipponaphis monzeni</name>
    <dbReference type="NCBI Taxonomy" id="2495405"/>
    <lineage>
        <taxon>Bacteria</taxon>
        <taxon>Pseudomonadati</taxon>
        <taxon>Pseudomonadota</taxon>
        <taxon>Gammaproteobacteria</taxon>
        <taxon>Enterobacterales</taxon>
        <taxon>Erwiniaceae</taxon>
        <taxon>Buchnera</taxon>
    </lineage>
</organism>
<dbReference type="Gene3D" id="1.10.486.10">
    <property type="entry name" value="PCRA, domain 4"/>
    <property type="match status" value="1"/>
</dbReference>
<dbReference type="InterPro" id="IPR013986">
    <property type="entry name" value="DExx_box_DNA_helicase_dom_sf"/>
</dbReference>
<dbReference type="GO" id="GO:0003677">
    <property type="term" value="F:DNA binding"/>
    <property type="evidence" value="ECO:0007669"/>
    <property type="project" value="InterPro"/>
</dbReference>
<dbReference type="GO" id="GO:0016887">
    <property type="term" value="F:ATP hydrolysis activity"/>
    <property type="evidence" value="ECO:0007669"/>
    <property type="project" value="RHEA"/>
</dbReference>
<dbReference type="GO" id="GO:0043138">
    <property type="term" value="F:3'-5' DNA helicase activity"/>
    <property type="evidence" value="ECO:0007669"/>
    <property type="project" value="UniProtKB-EC"/>
</dbReference>
<dbReference type="InterPro" id="IPR000212">
    <property type="entry name" value="DNA_helicase_UvrD/REP"/>
</dbReference>
<proteinExistence type="inferred from homology"/>
<feature type="domain" description="UvrD-like helicase ATP-binding" evidence="11">
    <location>
        <begin position="1"/>
        <end position="279"/>
    </location>
</feature>
<evidence type="ECO:0000256" key="9">
    <source>
        <dbReference type="ARBA" id="ARBA00048988"/>
    </source>
</evidence>
<reference evidence="13 14" key="1">
    <citation type="journal article" date="2019" name="Proc. Natl. Acad. Sci. U.S.A.">
        <title>Exaggeration and cooption of innate immunity for social defense.</title>
        <authorList>
            <person name="Kutsukake M."/>
            <person name="Moriyama M."/>
            <person name="Shigenobu S."/>
            <person name="Meng X.-Y."/>
            <person name="Nikoh N."/>
            <person name="Noda C."/>
            <person name="Kobayashi S."/>
            <person name="Fukatsu T."/>
        </authorList>
    </citation>
    <scope>NUCLEOTIDE SEQUENCE [LARGE SCALE GENOMIC DNA]</scope>
    <source>
        <strain evidence="13 14">Nmo</strain>
    </source>
</reference>
<comment type="similarity">
    <text evidence="1">Belongs to the helicase family. UvrD subfamily.</text>
</comment>
<keyword evidence="4 10" id="KW-0347">Helicase</keyword>